<keyword evidence="2" id="KW-0520">NAD</keyword>
<feature type="domain" description="D-isomer specific 2-hydroxyacid dehydrogenase NAD-binding" evidence="3">
    <location>
        <begin position="99"/>
        <end position="265"/>
    </location>
</feature>
<evidence type="ECO:0000256" key="2">
    <source>
        <dbReference type="ARBA" id="ARBA00023027"/>
    </source>
</evidence>
<dbReference type="SUPFAM" id="SSF52283">
    <property type="entry name" value="Formate/glycerate dehydrogenase catalytic domain-like"/>
    <property type="match status" value="1"/>
</dbReference>
<dbReference type="InterPro" id="IPR006140">
    <property type="entry name" value="D-isomer_DH_NAD-bd"/>
</dbReference>
<dbReference type="SUPFAM" id="SSF51735">
    <property type="entry name" value="NAD(P)-binding Rossmann-fold domains"/>
    <property type="match status" value="1"/>
</dbReference>
<protein>
    <submittedName>
        <fullName evidence="4">Dehydrogenase</fullName>
    </submittedName>
</protein>
<dbReference type="GO" id="GO:0051287">
    <property type="term" value="F:NAD binding"/>
    <property type="evidence" value="ECO:0007669"/>
    <property type="project" value="InterPro"/>
</dbReference>
<evidence type="ECO:0000259" key="3">
    <source>
        <dbReference type="Pfam" id="PF02826"/>
    </source>
</evidence>
<dbReference type="EMBL" id="JPSL02000040">
    <property type="protein sequence ID" value="KIX84329.1"/>
    <property type="molecule type" value="Genomic_DNA"/>
</dbReference>
<keyword evidence="5" id="KW-1185">Reference proteome</keyword>
<proteinExistence type="predicted"/>
<comment type="caution">
    <text evidence="4">The sequence shown here is derived from an EMBL/GenBank/DDBJ whole genome shotgun (WGS) entry which is preliminary data.</text>
</comment>
<name>A0A0D6X8U4_THEFI</name>
<dbReference type="GO" id="GO:0016616">
    <property type="term" value="F:oxidoreductase activity, acting on the CH-OH group of donors, NAD or NADP as acceptor"/>
    <property type="evidence" value="ECO:0007669"/>
    <property type="project" value="UniProtKB-ARBA"/>
</dbReference>
<dbReference type="InterPro" id="IPR029753">
    <property type="entry name" value="D-isomer_DH_CS"/>
</dbReference>
<evidence type="ECO:0000256" key="1">
    <source>
        <dbReference type="ARBA" id="ARBA00023002"/>
    </source>
</evidence>
<dbReference type="Proteomes" id="UP000030364">
    <property type="component" value="Unassembled WGS sequence"/>
</dbReference>
<accession>A0A0D6X8U4</accession>
<dbReference type="Gene3D" id="3.40.50.720">
    <property type="entry name" value="NAD(P)-binding Rossmann-like Domain"/>
    <property type="match status" value="2"/>
</dbReference>
<dbReference type="CDD" id="cd12166">
    <property type="entry name" value="2-Hacid_dh_7"/>
    <property type="match status" value="1"/>
</dbReference>
<dbReference type="AlphaFoldDB" id="A0A0D6X8U4"/>
<evidence type="ECO:0000313" key="5">
    <source>
        <dbReference type="Proteomes" id="UP000030364"/>
    </source>
</evidence>
<keyword evidence="1" id="KW-0560">Oxidoreductase</keyword>
<dbReference type="PROSITE" id="PS00671">
    <property type="entry name" value="D_2_HYDROXYACID_DH_3"/>
    <property type="match status" value="1"/>
</dbReference>
<organism evidence="4 5">
    <name type="scientific">Thermus filiformis</name>
    <dbReference type="NCBI Taxonomy" id="276"/>
    <lineage>
        <taxon>Bacteria</taxon>
        <taxon>Thermotogati</taxon>
        <taxon>Deinococcota</taxon>
        <taxon>Deinococci</taxon>
        <taxon>Thermales</taxon>
        <taxon>Thermaceae</taxon>
        <taxon>Thermus</taxon>
    </lineage>
</organism>
<dbReference type="PANTHER" id="PTHR43333:SF1">
    <property type="entry name" value="D-ISOMER SPECIFIC 2-HYDROXYACID DEHYDROGENASE NAD-BINDING DOMAIN-CONTAINING PROTEIN"/>
    <property type="match status" value="1"/>
</dbReference>
<sequence>MVLLAPRLRPEAFALLPEGVEVVHFADPLPERALEAEVVIPPYGERALLEALFPRLKRLRLVQTLSAGVDWILDLIPEGVVLADGSGIHDAPVAEWVVGVILASLKKLPTFLENQKQGLWREERLGDLEGRTVLILGYGSIGRAVEERLLPFGVEVLRVARKERPGVYAPQDLPHLLPQADVVVLLLPLTPETRRLVDRDFLARMRPGALLVNAGRGGLVDTEALVEAVREGRIRAALDVTDPEPLPEDHPLWTLPGVLITPHVAGLSEGFFRRAGRFLAEQLGRYLRGEPLLNVVREGY</sequence>
<dbReference type="RefSeq" id="WP_038063397.1">
    <property type="nucleotide sequence ID" value="NZ_JPSL02000040.1"/>
</dbReference>
<evidence type="ECO:0000313" key="4">
    <source>
        <dbReference type="EMBL" id="KIX84329.1"/>
    </source>
</evidence>
<dbReference type="STRING" id="276.THFILI_08510"/>
<dbReference type="Pfam" id="PF02826">
    <property type="entry name" value="2-Hacid_dh_C"/>
    <property type="match status" value="1"/>
</dbReference>
<dbReference type="PANTHER" id="PTHR43333">
    <property type="entry name" value="2-HACID_DH_C DOMAIN-CONTAINING PROTEIN"/>
    <property type="match status" value="1"/>
</dbReference>
<dbReference type="InterPro" id="IPR036291">
    <property type="entry name" value="NAD(P)-bd_dom_sf"/>
</dbReference>
<reference evidence="4 5" key="1">
    <citation type="journal article" date="2015" name="Genome Announc.">
        <title>Draft Genome Sequence of the Thermophile Thermus filiformis ATCC 43280, Producer of Carotenoid-(Di)glucoside-Branched Fatty Acid (Di)esters and Source of Hyperthermostable Enzymes of Biotechnological Interest.</title>
        <authorList>
            <person name="Mandelli F."/>
            <person name="Oliveira Ramires B."/>
            <person name="Couger M.B."/>
            <person name="Paixao D.A."/>
            <person name="Camilo C.M."/>
            <person name="Polikarpov I."/>
            <person name="Prade R."/>
            <person name="Riano-Pachon D.M."/>
            <person name="Squina F.M."/>
        </authorList>
    </citation>
    <scope>NUCLEOTIDE SEQUENCE [LARGE SCALE GENOMIC DNA]</scope>
    <source>
        <strain evidence="4 5">ATCC 43280</strain>
    </source>
</reference>
<gene>
    <name evidence="4" type="ORF">THFILI_08510</name>
</gene>
<dbReference type="OrthoDB" id="9805416at2"/>